<dbReference type="SUPFAM" id="SSF57850">
    <property type="entry name" value="RING/U-box"/>
    <property type="match status" value="1"/>
</dbReference>
<evidence type="ECO:0000256" key="1">
    <source>
        <dbReference type="ARBA" id="ARBA00022723"/>
    </source>
</evidence>
<feature type="domain" description="RING-CH-type" evidence="5">
    <location>
        <begin position="91"/>
        <end position="151"/>
    </location>
</feature>
<keyword evidence="4" id="KW-0812">Transmembrane</keyword>
<dbReference type="InterPro" id="IPR022143">
    <property type="entry name" value="DUF3675"/>
</dbReference>
<evidence type="ECO:0000313" key="7">
    <source>
        <dbReference type="Proteomes" id="UP001605036"/>
    </source>
</evidence>
<dbReference type="Pfam" id="PF12906">
    <property type="entry name" value="RINGv"/>
    <property type="match status" value="1"/>
</dbReference>
<reference evidence="6 7" key="1">
    <citation type="submission" date="2024-09" db="EMBL/GenBank/DDBJ databases">
        <title>Chromosome-scale assembly of Riccia fluitans.</title>
        <authorList>
            <person name="Paukszto L."/>
            <person name="Sawicki J."/>
            <person name="Karawczyk K."/>
            <person name="Piernik-Szablinska J."/>
            <person name="Szczecinska M."/>
            <person name="Mazdziarz M."/>
        </authorList>
    </citation>
    <scope>NUCLEOTIDE SEQUENCE [LARGE SCALE GENOMIC DNA]</scope>
    <source>
        <strain evidence="6">Rf_01</strain>
        <tissue evidence="6">Aerial parts of the thallus</tissue>
    </source>
</reference>
<dbReference type="SMART" id="SM00744">
    <property type="entry name" value="RINGv"/>
    <property type="match status" value="1"/>
</dbReference>
<dbReference type="PANTHER" id="PTHR23012:SF215">
    <property type="entry name" value="RING_FYVE_PHD ZINC FINGER SUPERFAMILY PROTEIN"/>
    <property type="match status" value="1"/>
</dbReference>
<keyword evidence="4" id="KW-1133">Transmembrane helix</keyword>
<dbReference type="Gene3D" id="3.30.40.10">
    <property type="entry name" value="Zinc/RING finger domain, C3HC4 (zinc finger)"/>
    <property type="match status" value="1"/>
</dbReference>
<protein>
    <recommendedName>
        <fullName evidence="5">RING-CH-type domain-containing protein</fullName>
    </recommendedName>
</protein>
<evidence type="ECO:0000256" key="2">
    <source>
        <dbReference type="ARBA" id="ARBA00022771"/>
    </source>
</evidence>
<dbReference type="InterPro" id="IPR011016">
    <property type="entry name" value="Znf_RING-CH"/>
</dbReference>
<keyword evidence="3" id="KW-0862">Zinc</keyword>
<evidence type="ECO:0000256" key="3">
    <source>
        <dbReference type="ARBA" id="ARBA00022833"/>
    </source>
</evidence>
<keyword evidence="7" id="KW-1185">Reference proteome</keyword>
<dbReference type="PROSITE" id="PS51292">
    <property type="entry name" value="ZF_RING_CH"/>
    <property type="match status" value="1"/>
</dbReference>
<keyword evidence="4" id="KW-0472">Membrane</keyword>
<evidence type="ECO:0000259" key="5">
    <source>
        <dbReference type="PROSITE" id="PS51292"/>
    </source>
</evidence>
<dbReference type="Proteomes" id="UP001605036">
    <property type="component" value="Unassembled WGS sequence"/>
</dbReference>
<proteinExistence type="predicted"/>
<dbReference type="InterPro" id="IPR013083">
    <property type="entry name" value="Znf_RING/FYVE/PHD"/>
</dbReference>
<dbReference type="Pfam" id="PF12428">
    <property type="entry name" value="DUF3675"/>
    <property type="match status" value="1"/>
</dbReference>
<dbReference type="AlphaFoldDB" id="A0ABD1XLU3"/>
<evidence type="ECO:0000256" key="4">
    <source>
        <dbReference type="SAM" id="Phobius"/>
    </source>
</evidence>
<dbReference type="InterPro" id="IPR033275">
    <property type="entry name" value="MARCH-like"/>
</dbReference>
<feature type="transmembrane region" description="Helical" evidence="4">
    <location>
        <begin position="244"/>
        <end position="266"/>
    </location>
</feature>
<dbReference type="CDD" id="cd16495">
    <property type="entry name" value="RING_CH-C4HC3_MARCH"/>
    <property type="match status" value="1"/>
</dbReference>
<evidence type="ECO:0000313" key="6">
    <source>
        <dbReference type="EMBL" id="KAL2609917.1"/>
    </source>
</evidence>
<feature type="transmembrane region" description="Helical" evidence="4">
    <location>
        <begin position="218"/>
        <end position="238"/>
    </location>
</feature>
<dbReference type="EMBL" id="JBHFFA010000008">
    <property type="protein sequence ID" value="KAL2609917.1"/>
    <property type="molecule type" value="Genomic_DNA"/>
</dbReference>
<comment type="caution">
    <text evidence="6">The sequence shown here is derived from an EMBL/GenBank/DDBJ whole genome shotgun (WGS) entry which is preliminary data.</text>
</comment>
<keyword evidence="2" id="KW-0863">Zinc-finger</keyword>
<name>A0ABD1XLU3_9MARC</name>
<dbReference type="PANTHER" id="PTHR23012">
    <property type="entry name" value="RING/FYVE/PHD ZINC FINGER DOMAIN-CONTAINING"/>
    <property type="match status" value="1"/>
</dbReference>
<sequence length="316" mass="34246">MNIPEDMGDHVSLDVERLIAGSAVNSSQDSGSSARSVSDVTPAEHFIAISRTDAPKVADLVPKDGYAYKAVPTSDESLAEIDPEALTEGASVSGEMAECRICQEEDEVENLETPCVCSGSVKYAHRKCVQRWCNEKGDTICEICHQPYKSGYEAPPRPHPLDAITPELSGEWGITGSHSLEHLSDPRLLAMAAAERHFIDADYDEYVASDASGACWRWVLLILMAVLLVRQTLWMAAAGSDEDVSTFFSLFVIRAAGFLLPCYIMARAMNTLQRRRQRQEAAMAAAADIAIILQSGQARAVHIAVAPGSAPAHEMP</sequence>
<organism evidence="6 7">
    <name type="scientific">Riccia fluitans</name>
    <dbReference type="NCBI Taxonomy" id="41844"/>
    <lineage>
        <taxon>Eukaryota</taxon>
        <taxon>Viridiplantae</taxon>
        <taxon>Streptophyta</taxon>
        <taxon>Embryophyta</taxon>
        <taxon>Marchantiophyta</taxon>
        <taxon>Marchantiopsida</taxon>
        <taxon>Marchantiidae</taxon>
        <taxon>Marchantiales</taxon>
        <taxon>Ricciaceae</taxon>
        <taxon>Riccia</taxon>
    </lineage>
</organism>
<accession>A0ABD1XLU3</accession>
<gene>
    <name evidence="6" type="ORF">R1flu_028490</name>
</gene>
<keyword evidence="1" id="KW-0479">Metal-binding</keyword>
<dbReference type="GO" id="GO:0008270">
    <property type="term" value="F:zinc ion binding"/>
    <property type="evidence" value="ECO:0007669"/>
    <property type="project" value="UniProtKB-KW"/>
</dbReference>